<evidence type="ECO:0000256" key="5">
    <source>
        <dbReference type="ARBA" id="ARBA00023136"/>
    </source>
</evidence>
<feature type="transmembrane region" description="Helical" evidence="6">
    <location>
        <begin position="12"/>
        <end position="33"/>
    </location>
</feature>
<evidence type="ECO:0000256" key="6">
    <source>
        <dbReference type="SAM" id="Phobius"/>
    </source>
</evidence>
<feature type="transmembrane region" description="Helical" evidence="6">
    <location>
        <begin position="172"/>
        <end position="190"/>
    </location>
</feature>
<protein>
    <recommendedName>
        <fullName evidence="9">Membrane protein involved in the export of O-antigen and teichoic acid</fullName>
    </recommendedName>
</protein>
<feature type="transmembrane region" description="Helical" evidence="6">
    <location>
        <begin position="39"/>
        <end position="62"/>
    </location>
</feature>
<keyword evidence="4 6" id="KW-1133">Transmembrane helix</keyword>
<keyword evidence="3 6" id="KW-0812">Transmembrane</keyword>
<evidence type="ECO:0000256" key="3">
    <source>
        <dbReference type="ARBA" id="ARBA00022692"/>
    </source>
</evidence>
<gene>
    <name evidence="7" type="ORF">GN234_09925</name>
</gene>
<keyword evidence="8" id="KW-1185">Reference proteome</keyword>
<dbReference type="EMBL" id="CP048810">
    <property type="protein sequence ID" value="QKS82242.1"/>
    <property type="molecule type" value="Genomic_DNA"/>
</dbReference>
<sequence>MPARNFLQISNVAIRGLTLVSKFLLIFFLARFLEPAELGIYGLLAATVGYSLYFLGFDFYTYSTRELLKRERHEWGGLLKAQGALTLMLYVIFLPLLSLVFIKGLLPMKVIGWFFVLLILEHLTQELGRLLIAISDQLFASLILFFRSGVWAVLITGLMFVEPETRNLDMVFGAWTLGSAAALFLGIYRVKRMELSGWRQGVDWSWIVKGLKVASALLIATLAIRGVFTLDRYWFQDLAGLDVLGAYVLFMGVSMALMSFLDSGVFAFIYPGLISAYQQRDPVGFHQGIRRLLLQTVGLCGAFSVIALVMIGPLLAWLGKPLYSEQQGLFVWILLATVLYALGMIPHYGLYAQGRDRPIIHSHLASLIIFVLATWSFVQIWPHLAVPLGLCTSFFVVLCWKSWSFYRLTPAPYRLFQS</sequence>
<dbReference type="InterPro" id="IPR050833">
    <property type="entry name" value="Poly_Biosynth_Transport"/>
</dbReference>
<evidence type="ECO:0000313" key="8">
    <source>
        <dbReference type="Proteomes" id="UP000509545"/>
    </source>
</evidence>
<feature type="transmembrane region" description="Helical" evidence="6">
    <location>
        <begin position="329"/>
        <end position="351"/>
    </location>
</feature>
<dbReference type="Proteomes" id="UP000509545">
    <property type="component" value="Chromosome"/>
</dbReference>
<evidence type="ECO:0008006" key="9">
    <source>
        <dbReference type="Google" id="ProtNLM"/>
    </source>
</evidence>
<feature type="transmembrane region" description="Helical" evidence="6">
    <location>
        <begin position="358"/>
        <end position="378"/>
    </location>
</feature>
<dbReference type="GO" id="GO:0005886">
    <property type="term" value="C:plasma membrane"/>
    <property type="evidence" value="ECO:0007669"/>
    <property type="project" value="UniProtKB-SubCell"/>
</dbReference>
<dbReference type="PANTHER" id="PTHR30250:SF11">
    <property type="entry name" value="O-ANTIGEN TRANSPORTER-RELATED"/>
    <property type="match status" value="1"/>
</dbReference>
<name>A0A6N1CD27_9PSED</name>
<feature type="transmembrane region" description="Helical" evidence="6">
    <location>
        <begin position="111"/>
        <end position="132"/>
    </location>
</feature>
<comment type="subcellular location">
    <subcellularLocation>
        <location evidence="1">Cell membrane</location>
        <topology evidence="1">Multi-pass membrane protein</topology>
    </subcellularLocation>
</comment>
<feature type="transmembrane region" description="Helical" evidence="6">
    <location>
        <begin position="83"/>
        <end position="105"/>
    </location>
</feature>
<feature type="transmembrane region" description="Helical" evidence="6">
    <location>
        <begin position="292"/>
        <end position="317"/>
    </location>
</feature>
<feature type="transmembrane region" description="Helical" evidence="6">
    <location>
        <begin position="211"/>
        <end position="228"/>
    </location>
</feature>
<feature type="transmembrane region" description="Helical" evidence="6">
    <location>
        <begin position="248"/>
        <end position="271"/>
    </location>
</feature>
<feature type="transmembrane region" description="Helical" evidence="6">
    <location>
        <begin position="384"/>
        <end position="406"/>
    </location>
</feature>
<evidence type="ECO:0000313" key="7">
    <source>
        <dbReference type="EMBL" id="QKS82242.1"/>
    </source>
</evidence>
<dbReference type="KEGG" id="pbz:GN234_09925"/>
<organism evidence="7 8">
    <name type="scientific">Pseudomonas bijieensis</name>
    <dbReference type="NCBI Taxonomy" id="2681983"/>
    <lineage>
        <taxon>Bacteria</taxon>
        <taxon>Pseudomonadati</taxon>
        <taxon>Pseudomonadota</taxon>
        <taxon>Gammaproteobacteria</taxon>
        <taxon>Pseudomonadales</taxon>
        <taxon>Pseudomonadaceae</taxon>
        <taxon>Pseudomonas</taxon>
    </lineage>
</organism>
<evidence type="ECO:0000256" key="1">
    <source>
        <dbReference type="ARBA" id="ARBA00004651"/>
    </source>
</evidence>
<accession>A0A6N1CD27</accession>
<keyword evidence="5 6" id="KW-0472">Membrane</keyword>
<evidence type="ECO:0000256" key="4">
    <source>
        <dbReference type="ARBA" id="ARBA00022989"/>
    </source>
</evidence>
<keyword evidence="2" id="KW-1003">Cell membrane</keyword>
<dbReference type="RefSeq" id="WP_176688390.1">
    <property type="nucleotide sequence ID" value="NZ_CP048810.1"/>
</dbReference>
<reference evidence="7 8" key="1">
    <citation type="submission" date="2020-02" db="EMBL/GenBank/DDBJ databases">
        <authorList>
            <person name="Liang J."/>
        </authorList>
    </citation>
    <scope>NUCLEOTIDE SEQUENCE [LARGE SCALE GENOMIC DNA]</scope>
    <source>
        <strain evidence="7 8">L22-9</strain>
    </source>
</reference>
<feature type="transmembrane region" description="Helical" evidence="6">
    <location>
        <begin position="139"/>
        <end position="160"/>
    </location>
</feature>
<evidence type="ECO:0000256" key="2">
    <source>
        <dbReference type="ARBA" id="ARBA00022475"/>
    </source>
</evidence>
<proteinExistence type="predicted"/>
<dbReference type="AlphaFoldDB" id="A0A6N1CD27"/>
<dbReference type="PANTHER" id="PTHR30250">
    <property type="entry name" value="PST FAMILY PREDICTED COLANIC ACID TRANSPORTER"/>
    <property type="match status" value="1"/>
</dbReference>